<keyword evidence="6 16" id="KW-0812">Transmembrane</keyword>
<evidence type="ECO:0000256" key="8">
    <source>
        <dbReference type="ARBA" id="ARBA00022989"/>
    </source>
</evidence>
<dbReference type="PROSITE" id="PS50261">
    <property type="entry name" value="G_PROTEIN_RECEP_F2_4"/>
    <property type="match status" value="1"/>
</dbReference>
<dbReference type="SMART" id="SM00063">
    <property type="entry name" value="FRI"/>
    <property type="match status" value="1"/>
</dbReference>
<dbReference type="GO" id="GO:0035567">
    <property type="term" value="P:non-canonical Wnt signaling pathway"/>
    <property type="evidence" value="ECO:0007669"/>
    <property type="project" value="TreeGrafter"/>
</dbReference>
<keyword evidence="13" id="KW-0325">Glycoprotein</keyword>
<dbReference type="PROSITE" id="PS50038">
    <property type="entry name" value="FZ"/>
    <property type="match status" value="1"/>
</dbReference>
<feature type="transmembrane region" description="Helical" evidence="16">
    <location>
        <begin position="337"/>
        <end position="359"/>
    </location>
</feature>
<dbReference type="GO" id="GO:0005615">
    <property type="term" value="C:extracellular space"/>
    <property type="evidence" value="ECO:0007669"/>
    <property type="project" value="TreeGrafter"/>
</dbReference>
<accession>A0A2Z6DTI3</accession>
<feature type="chain" id="PRO_5016343412" description="Frizzled-4" evidence="17">
    <location>
        <begin position="18"/>
        <end position="526"/>
    </location>
</feature>
<evidence type="ECO:0000256" key="9">
    <source>
        <dbReference type="ARBA" id="ARBA00023040"/>
    </source>
</evidence>
<feature type="transmembrane region" description="Helical" evidence="16">
    <location>
        <begin position="428"/>
        <end position="452"/>
    </location>
</feature>
<dbReference type="InterPro" id="IPR015526">
    <property type="entry name" value="Frizzled/SFRP"/>
</dbReference>
<feature type="signal peptide" evidence="17">
    <location>
        <begin position="1"/>
        <end position="17"/>
    </location>
</feature>
<proteinExistence type="evidence at transcript level"/>
<dbReference type="SMART" id="SM01330">
    <property type="entry name" value="Frizzled"/>
    <property type="match status" value="1"/>
</dbReference>
<evidence type="ECO:0000256" key="15">
    <source>
        <dbReference type="PROSITE-ProRule" id="PRU00090"/>
    </source>
</evidence>
<dbReference type="GO" id="GO:0060070">
    <property type="term" value="P:canonical Wnt signaling pathway"/>
    <property type="evidence" value="ECO:0007669"/>
    <property type="project" value="TreeGrafter"/>
</dbReference>
<evidence type="ECO:0000256" key="6">
    <source>
        <dbReference type="ARBA" id="ARBA00022692"/>
    </source>
</evidence>
<feature type="domain" description="G-protein coupled receptors family 2 profile 2" evidence="19">
    <location>
        <begin position="214"/>
        <end position="498"/>
    </location>
</feature>
<organism evidence="20">
    <name type="scientific">Parasteatoda tepidariorum</name>
    <name type="common">Common house spider</name>
    <name type="synonym">Achaearanea tepidariorum</name>
    <dbReference type="NCBI Taxonomy" id="114398"/>
    <lineage>
        <taxon>Eukaryota</taxon>
        <taxon>Metazoa</taxon>
        <taxon>Ecdysozoa</taxon>
        <taxon>Arthropoda</taxon>
        <taxon>Chelicerata</taxon>
        <taxon>Arachnida</taxon>
        <taxon>Araneae</taxon>
        <taxon>Araneomorphae</taxon>
        <taxon>Entelegynae</taxon>
        <taxon>Araneoidea</taxon>
        <taxon>Theridiidae</taxon>
        <taxon>Parasteatoda</taxon>
    </lineage>
</organism>
<evidence type="ECO:0000256" key="3">
    <source>
        <dbReference type="ARBA" id="ARBA00018149"/>
    </source>
</evidence>
<protein>
    <recommendedName>
        <fullName evidence="3">Frizzled-4</fullName>
    </recommendedName>
</protein>
<dbReference type="SUPFAM" id="SSF63501">
    <property type="entry name" value="Frizzled cysteine-rich domain"/>
    <property type="match status" value="1"/>
</dbReference>
<dbReference type="InterPro" id="IPR036790">
    <property type="entry name" value="Frizzled_dom_sf"/>
</dbReference>
<feature type="transmembrane region" description="Helical" evidence="16">
    <location>
        <begin position="304"/>
        <end position="325"/>
    </location>
</feature>
<dbReference type="InterPro" id="IPR041765">
    <property type="entry name" value="FZ4_CRD"/>
</dbReference>
<feature type="transmembrane region" description="Helical" evidence="16">
    <location>
        <begin position="379"/>
        <end position="407"/>
    </location>
</feature>
<dbReference type="PANTHER" id="PTHR11309:SF99">
    <property type="entry name" value="FRIZZLED-4"/>
    <property type="match status" value="1"/>
</dbReference>
<evidence type="ECO:0000256" key="5">
    <source>
        <dbReference type="ARBA" id="ARBA00022687"/>
    </source>
</evidence>
<dbReference type="OrthoDB" id="5959102at2759"/>
<dbReference type="GO" id="GO:0004930">
    <property type="term" value="F:G protein-coupled receptor activity"/>
    <property type="evidence" value="ECO:0007669"/>
    <property type="project" value="UniProtKB-KW"/>
</dbReference>
<comment type="subcellular location">
    <subcellularLocation>
        <location evidence="1">Membrane</location>
        <topology evidence="1">Multi-pass membrane protein</topology>
    </subcellularLocation>
</comment>
<evidence type="ECO:0000256" key="16">
    <source>
        <dbReference type="SAM" id="Phobius"/>
    </source>
</evidence>
<feature type="transmembrane region" description="Helical" evidence="16">
    <location>
        <begin position="216"/>
        <end position="237"/>
    </location>
</feature>
<keyword evidence="7 17" id="KW-0732">Signal</keyword>
<feature type="domain" description="FZ" evidence="18">
    <location>
        <begin position="23"/>
        <end position="144"/>
    </location>
</feature>
<feature type="disulfide bond" evidence="15">
    <location>
        <begin position="73"/>
        <end position="111"/>
    </location>
</feature>
<evidence type="ECO:0000256" key="12">
    <source>
        <dbReference type="ARBA" id="ARBA00023170"/>
    </source>
</evidence>
<keyword evidence="12" id="KW-0675">Receptor</keyword>
<dbReference type="PANTHER" id="PTHR11309">
    <property type="entry name" value="FRIZZLED"/>
    <property type="match status" value="1"/>
</dbReference>
<reference evidence="20" key="1">
    <citation type="submission" date="2018-04" db="EMBL/GenBank/DDBJ databases">
        <title>Early embryogenesis of the spider.</title>
        <authorList>
            <person name="Akiyama-Oda Y."/>
            <person name="Oda H."/>
        </authorList>
    </citation>
    <scope>NUCLEOTIDE SEQUENCE</scope>
</reference>
<dbReference type="InterPro" id="IPR020067">
    <property type="entry name" value="Frizzled_dom"/>
</dbReference>
<dbReference type="FunFam" id="1.10.2000.10:FF:000008">
    <property type="entry name" value="Frizzled receptor 4"/>
    <property type="match status" value="1"/>
</dbReference>
<keyword evidence="5" id="KW-0879">Wnt signaling pathway</keyword>
<evidence type="ECO:0000256" key="2">
    <source>
        <dbReference type="ARBA" id="ARBA00008077"/>
    </source>
</evidence>
<keyword evidence="10 16" id="KW-0472">Membrane</keyword>
<dbReference type="CDD" id="cd07448">
    <property type="entry name" value="CRD_FZ4"/>
    <property type="match status" value="1"/>
</dbReference>
<name>A0A2Z6DTI3_PARTP</name>
<evidence type="ECO:0000256" key="1">
    <source>
        <dbReference type="ARBA" id="ARBA00004141"/>
    </source>
</evidence>
<dbReference type="Pfam" id="PF01392">
    <property type="entry name" value="Fz"/>
    <property type="match status" value="1"/>
</dbReference>
<comment type="similarity">
    <text evidence="2">Belongs to the G-protein coupled receptor Fz/Smo family.</text>
</comment>
<evidence type="ECO:0000256" key="17">
    <source>
        <dbReference type="SAM" id="SignalP"/>
    </source>
</evidence>
<dbReference type="Gene3D" id="1.20.1070.10">
    <property type="entry name" value="Rhodopsin 7-helix transmembrane proteins"/>
    <property type="match status" value="1"/>
</dbReference>
<feature type="disulfide bond" evidence="15">
    <location>
        <begin position="28"/>
        <end position="89"/>
    </location>
</feature>
<evidence type="ECO:0000313" key="20">
    <source>
        <dbReference type="EMBL" id="BBD75255.1"/>
    </source>
</evidence>
<dbReference type="PRINTS" id="PR00489">
    <property type="entry name" value="FRIZZLED"/>
</dbReference>
<keyword evidence="11 15" id="KW-1015">Disulfide bond</keyword>
<dbReference type="InterPro" id="IPR017981">
    <property type="entry name" value="GPCR_2-like_7TM"/>
</dbReference>
<dbReference type="Pfam" id="PF01534">
    <property type="entry name" value="Frizzled"/>
    <property type="match status" value="1"/>
</dbReference>
<dbReference type="InterPro" id="IPR000539">
    <property type="entry name" value="Frizzled/Smoothened_7TM"/>
</dbReference>
<feature type="disulfide bond" evidence="15">
    <location>
        <begin position="36"/>
        <end position="82"/>
    </location>
</feature>
<evidence type="ECO:0000256" key="13">
    <source>
        <dbReference type="ARBA" id="ARBA00023180"/>
    </source>
</evidence>
<evidence type="ECO:0000256" key="14">
    <source>
        <dbReference type="ARBA" id="ARBA00023224"/>
    </source>
</evidence>
<evidence type="ECO:0000256" key="11">
    <source>
        <dbReference type="ARBA" id="ARBA00023157"/>
    </source>
</evidence>
<dbReference type="GO" id="GO:0017147">
    <property type="term" value="F:Wnt-protein binding"/>
    <property type="evidence" value="ECO:0007669"/>
    <property type="project" value="TreeGrafter"/>
</dbReference>
<feature type="disulfide bond" evidence="15">
    <location>
        <begin position="100"/>
        <end position="141"/>
    </location>
</feature>
<keyword evidence="14" id="KW-0807">Transducer</keyword>
<keyword evidence="8 16" id="KW-1133">Transmembrane helix</keyword>
<keyword evidence="9" id="KW-0297">G-protein coupled receptor</keyword>
<dbReference type="EMBL" id="LC379618">
    <property type="protein sequence ID" value="BBD75255.1"/>
    <property type="molecule type" value="mRNA"/>
</dbReference>
<feature type="transmembrane region" description="Helical" evidence="16">
    <location>
        <begin position="472"/>
        <end position="492"/>
    </location>
</feature>
<feature type="disulfide bond" evidence="15">
    <location>
        <begin position="104"/>
        <end position="128"/>
    </location>
</feature>
<gene>
    <name evidence="20" type="primary">fz4</name>
</gene>
<keyword evidence="4" id="KW-0217">Developmental protein</keyword>
<evidence type="ECO:0000256" key="4">
    <source>
        <dbReference type="ARBA" id="ARBA00022473"/>
    </source>
</evidence>
<evidence type="ECO:0000259" key="19">
    <source>
        <dbReference type="PROSITE" id="PS50261"/>
    </source>
</evidence>
<dbReference type="Gene3D" id="1.10.2000.10">
    <property type="entry name" value="Frizzled cysteine-rich domain"/>
    <property type="match status" value="1"/>
</dbReference>
<evidence type="ECO:0000256" key="7">
    <source>
        <dbReference type="ARBA" id="ARBA00022729"/>
    </source>
</evidence>
<dbReference type="GO" id="GO:0016020">
    <property type="term" value="C:membrane"/>
    <property type="evidence" value="ECO:0007669"/>
    <property type="project" value="UniProtKB-SubCell"/>
</dbReference>
<dbReference type="AlphaFoldDB" id="A0A2Z6DTI3"/>
<sequence>MILPLLFALFHFSLAWSSSYEMEVTRTCEPIRIDSCKNIGYNVTGMPNFVGHDMQHDAQLQIQTFMPLIQYGCSSRLSFFLCSVYVPMCTDKVPQPIGPCRSLCESVQERCEPVLLEFGFQWPVALNCSQFPPVNNEKHMCMEGPQHEEQKPYRDRRPLRHQKGPGISHPRQNLVNSCRHLRSHDQFYYINITKHCVASCRSNILYSKENKELAQVWVAVWTGICFLSTMFTLIMFFMNTDRFRFPEKIIILISWCYFLCSFGYLIRLIAGREQTACYWNSHFNESLLVHGGLYNINCTLVFTLLYYFGMASSIWWMILCLNWFLSAGLGWNMERFSTYFHLFAWFVPAVKTIAILVMNGVDADELTGICYVGNQDRQFLVRFVIVPSFTYLAVGVIFLVAGMLAIIKNKSYRTKVSSMDEKWETLMVRVGIFAVLYTVPAICMLVTNFYEFTKKDEWLAHDSTSRPNVELFTLKIFMSLVVGITTGVWLYTSRSPQLRRPKLSSRNQRVCNHQVLLGPQQKMTIV</sequence>
<feature type="transmembrane region" description="Helical" evidence="16">
    <location>
        <begin position="249"/>
        <end position="270"/>
    </location>
</feature>
<evidence type="ECO:0000256" key="10">
    <source>
        <dbReference type="ARBA" id="ARBA00023136"/>
    </source>
</evidence>
<evidence type="ECO:0000259" key="18">
    <source>
        <dbReference type="PROSITE" id="PS50038"/>
    </source>
</evidence>